<dbReference type="PANTHER" id="PTHR24096:SF149">
    <property type="entry name" value="AMP-BINDING DOMAIN-CONTAINING PROTEIN-RELATED"/>
    <property type="match status" value="1"/>
</dbReference>
<evidence type="ECO:0000256" key="2">
    <source>
        <dbReference type="ARBA" id="ARBA00022598"/>
    </source>
</evidence>
<protein>
    <submittedName>
        <fullName evidence="5">4-coumarate--CoA ligase</fullName>
        <ecNumber evidence="5">6.2.1.12</ecNumber>
    </submittedName>
</protein>
<dbReference type="PROSITE" id="PS00455">
    <property type="entry name" value="AMP_BINDING"/>
    <property type="match status" value="1"/>
</dbReference>
<dbReference type="EMBL" id="KF160134">
    <property type="protein sequence ID" value="AGU68022.1"/>
    <property type="molecule type" value="Genomic_DNA"/>
</dbReference>
<evidence type="ECO:0000313" key="5">
    <source>
        <dbReference type="EMBL" id="AGU68022.1"/>
    </source>
</evidence>
<keyword evidence="2 5" id="KW-0436">Ligase</keyword>
<dbReference type="GO" id="GO:0016207">
    <property type="term" value="F:4-coumarate-CoA ligase activity"/>
    <property type="evidence" value="ECO:0007669"/>
    <property type="project" value="UniProtKB-EC"/>
</dbReference>
<proteinExistence type="inferred from homology"/>
<dbReference type="SUPFAM" id="SSF56801">
    <property type="entry name" value="Acetyl-CoA synthetase-like"/>
    <property type="match status" value="1"/>
</dbReference>
<evidence type="ECO:0000259" key="3">
    <source>
        <dbReference type="Pfam" id="PF00501"/>
    </source>
</evidence>
<sequence length="540" mass="59013">MRGERTLFEFILRRIRAAPPSRVAAVNAETGEELTYGGLADETEHVAEVLHHHGVRRGDGVCIAVENTIHFGPLVYGTLRLGAVVSTLNSFSDADTMYHYFRESAAKVVLGTRAQQKVLEAAADLSLRTDNQVVQIIYPDDFLGTSGTRRPIPADYDGLRDATLGDTIFVPFSSGTTGLPKGVQLTNRSLIANILQSSAAWQLTPRDVSITVLPFFHIYGFTTCLNLLYASHALQVVMPTYSLDLYMRSIARYRATVNNIAPPIAVSILKNLDKYKHLDLSSLQVLRCGAAPMTTETEKLLEKGLPGCSFAQTYGTTETSPIITCGARDATAKTYGSSGGTVPDTEVRIVKVDDSQQSGADKSAGVDAGKGEEGEIWVRGPQLMKGYLRPEDTAKCMQDGWYRTGDIGKVDLHTGDLVITDRLKELIKYKGFQVSPAALEGVLLDHPWVQDCIVVGVSDPRDVSFEVPRALVVLSNDLPHDDAISASDHILHFTMKRLAPHMRLHGGVRIVKQIPKTTSGKLLRRIARQQEVAYLKSIAA</sequence>
<organism evidence="5">
    <name type="scientific">Strigomonas oncopelti</name>
    <name type="common">Parasitic flagellate</name>
    <name type="synonym">Crithidia oncopelti</name>
    <dbReference type="NCBI Taxonomy" id="5657"/>
    <lineage>
        <taxon>Eukaryota</taxon>
        <taxon>Discoba</taxon>
        <taxon>Euglenozoa</taxon>
        <taxon>Kinetoplastea</taxon>
        <taxon>Metakinetoplastina</taxon>
        <taxon>Trypanosomatida</taxon>
        <taxon>Trypanosomatidae</taxon>
        <taxon>Strigomonadinae</taxon>
        <taxon>Strigomonas</taxon>
    </lineage>
</organism>
<evidence type="ECO:0000256" key="1">
    <source>
        <dbReference type="ARBA" id="ARBA00006432"/>
    </source>
</evidence>
<feature type="domain" description="AMP-dependent synthetase/ligase" evidence="3">
    <location>
        <begin position="17"/>
        <end position="388"/>
    </location>
</feature>
<reference evidence="5" key="1">
    <citation type="journal article" date="2013" name="PLoS ONE">
        <title>Biosynthesis of vitamins and cofactors in bacterium-harbouring trypanosomatids depends on the symbiotic association as revealed by genomic analyses.</title>
        <authorList>
            <person name="Klein C.C."/>
            <person name="Alves J.M."/>
            <person name="Serrano M.G."/>
            <person name="Buck G.A."/>
            <person name="Vasconcelos A.T."/>
            <person name="Sagot M.F."/>
            <person name="Teixeira M.M."/>
            <person name="Camargo E.P."/>
            <person name="Motta M.C."/>
        </authorList>
    </citation>
    <scope>NUCLEOTIDE SEQUENCE</scope>
    <source>
        <strain evidence="5">TCC290E</strain>
    </source>
</reference>
<dbReference type="AlphaFoldDB" id="T1YSY1"/>
<dbReference type="Gene3D" id="3.30.300.30">
    <property type="match status" value="1"/>
</dbReference>
<feature type="domain" description="AMP-binding enzyme C-terminal" evidence="4">
    <location>
        <begin position="439"/>
        <end position="521"/>
    </location>
</feature>
<dbReference type="InterPro" id="IPR025110">
    <property type="entry name" value="AMP-bd_C"/>
</dbReference>
<dbReference type="InterPro" id="IPR000873">
    <property type="entry name" value="AMP-dep_synth/lig_dom"/>
</dbReference>
<accession>T1YSY1</accession>
<dbReference type="Pfam" id="PF13193">
    <property type="entry name" value="AMP-binding_C"/>
    <property type="match status" value="1"/>
</dbReference>
<dbReference type="Pfam" id="PF00501">
    <property type="entry name" value="AMP-binding"/>
    <property type="match status" value="1"/>
</dbReference>
<dbReference type="Gene3D" id="3.40.50.12780">
    <property type="entry name" value="N-terminal domain of ligase-like"/>
    <property type="match status" value="1"/>
</dbReference>
<comment type="similarity">
    <text evidence="1">Belongs to the ATP-dependent AMP-binding enzyme family.</text>
</comment>
<dbReference type="InterPro" id="IPR020845">
    <property type="entry name" value="AMP-binding_CS"/>
</dbReference>
<dbReference type="InterPro" id="IPR045851">
    <property type="entry name" value="AMP-bd_C_sf"/>
</dbReference>
<dbReference type="PANTHER" id="PTHR24096">
    <property type="entry name" value="LONG-CHAIN-FATTY-ACID--COA LIGASE"/>
    <property type="match status" value="1"/>
</dbReference>
<name>T1YSY1_STROO</name>
<evidence type="ECO:0000259" key="4">
    <source>
        <dbReference type="Pfam" id="PF13193"/>
    </source>
</evidence>
<dbReference type="InterPro" id="IPR042099">
    <property type="entry name" value="ANL_N_sf"/>
</dbReference>
<dbReference type="EC" id="6.2.1.12" evidence="5"/>